<sequence length="297" mass="33173">MTNMKLTGVLLMVCLSVVQPQTLSDISAMVNEPVTLPCTCSGQKVEWSIFYPKLTNSFIASCHHEMCQIDQHFQRRFSVLVDTSRGNFSMSISSALYNDYGFYRCTCNGKSVSEVKLKVYDPRIVIVFEGQNVTLPCYGDTRRDAKDVQWKKDGKKLLEYIYGTTDKASAGRFMMSEEGFLDGDLSLHISSVHLSDAGFYLCLIQGESRDGDPRAVLLKVEEHQPEHQPPTPPNSYIQLALGVTLGLVLLGGIIGAIIYCVRRFRRPQDTKSTNIGAPVQEEFKMIPKPSSTLPIQD</sequence>
<evidence type="ECO:0000313" key="2">
    <source>
        <dbReference type="Proteomes" id="UP000830395"/>
    </source>
</evidence>
<name>A0ACC5Z8F3_9TELE</name>
<dbReference type="EMBL" id="CM040994">
    <property type="protein sequence ID" value="MCJ8744279.1"/>
    <property type="molecule type" value="Genomic_DNA"/>
</dbReference>
<evidence type="ECO:0000313" key="1">
    <source>
        <dbReference type="EMBL" id="MCJ8744279.1"/>
    </source>
</evidence>
<proteinExistence type="predicted"/>
<accession>A0ACC5Z8F3</accession>
<protein>
    <submittedName>
        <fullName evidence="1">Uncharacterized protein</fullName>
    </submittedName>
</protein>
<dbReference type="Proteomes" id="UP000830395">
    <property type="component" value="Chromosome 20"/>
</dbReference>
<reference evidence="1" key="1">
    <citation type="submission" date="2020-02" db="EMBL/GenBank/DDBJ databases">
        <title>Genome sequencing of the panga catfish, Pangasius djambal.</title>
        <authorList>
            <person name="Wen M."/>
            <person name="Zahm M."/>
            <person name="Roques C."/>
            <person name="Cabau C."/>
            <person name="Klopp C."/>
            <person name="Donnadieu C."/>
            <person name="Jouanno E."/>
            <person name="Avarre J.-C."/>
            <person name="Campet M."/>
            <person name="Ha T."/>
            <person name="Dugue R."/>
            <person name="Lampietro C."/>
            <person name="Louis A."/>
            <person name="Herpin A."/>
            <person name="Echchiki A."/>
            <person name="Berthelot C."/>
            <person name="Parey E."/>
            <person name="Roest-Crollius H."/>
            <person name="Braasch I."/>
            <person name="Postlethwait J.H."/>
            <person name="Bobe J."/>
            <person name="Montfort J."/>
            <person name="Bouchez O."/>
            <person name="Begum T."/>
            <person name="Schartl M."/>
            <person name="Gustiano R."/>
            <person name="Guiguen Y."/>
        </authorList>
    </citation>
    <scope>NUCLEOTIDE SEQUENCE</scope>
    <source>
        <strain evidence="1">Pdj_M5554</strain>
    </source>
</reference>
<gene>
    <name evidence="1" type="ORF">PDJAM_G00116700</name>
</gene>
<keyword evidence="2" id="KW-1185">Reference proteome</keyword>
<organism evidence="1 2">
    <name type="scientific">Pangasius djambal</name>
    <dbReference type="NCBI Taxonomy" id="1691987"/>
    <lineage>
        <taxon>Eukaryota</taxon>
        <taxon>Metazoa</taxon>
        <taxon>Chordata</taxon>
        <taxon>Craniata</taxon>
        <taxon>Vertebrata</taxon>
        <taxon>Euteleostomi</taxon>
        <taxon>Actinopterygii</taxon>
        <taxon>Neopterygii</taxon>
        <taxon>Teleostei</taxon>
        <taxon>Ostariophysi</taxon>
        <taxon>Siluriformes</taxon>
        <taxon>Pangasiidae</taxon>
        <taxon>Pangasius</taxon>
    </lineage>
</organism>
<comment type="caution">
    <text evidence="1">The sequence shown here is derived from an EMBL/GenBank/DDBJ whole genome shotgun (WGS) entry which is preliminary data.</text>
</comment>